<feature type="transmembrane region" description="Helical" evidence="1">
    <location>
        <begin position="20"/>
        <end position="40"/>
    </location>
</feature>
<evidence type="ECO:0000313" key="3">
    <source>
        <dbReference type="Proteomes" id="UP000011776"/>
    </source>
</evidence>
<proteinExistence type="predicted"/>
<dbReference type="BioCyc" id="LINT1001599:G11K9-4328-MONOMER"/>
<evidence type="ECO:0000313" key="2">
    <source>
        <dbReference type="EMBL" id="EMG09300.1"/>
    </source>
</evidence>
<organism evidence="2 3">
    <name type="scientific">Leptospira interrogans serovar Grippotyphosa str. LT2186</name>
    <dbReference type="NCBI Taxonomy" id="1001599"/>
    <lineage>
        <taxon>Bacteria</taxon>
        <taxon>Pseudomonadati</taxon>
        <taxon>Spirochaetota</taxon>
        <taxon>Spirochaetia</taxon>
        <taxon>Leptospirales</taxon>
        <taxon>Leptospiraceae</taxon>
        <taxon>Leptospira</taxon>
    </lineage>
</organism>
<keyword evidence="1" id="KW-0472">Membrane</keyword>
<keyword evidence="1" id="KW-0812">Transmembrane</keyword>
<feature type="transmembrane region" description="Helical" evidence="1">
    <location>
        <begin position="165"/>
        <end position="181"/>
    </location>
</feature>
<name>M3H9B4_LEPIR</name>
<gene>
    <name evidence="2" type="ORF">LEP1GSC151_2248</name>
</gene>
<evidence type="ECO:0000256" key="1">
    <source>
        <dbReference type="SAM" id="Phobius"/>
    </source>
</evidence>
<keyword evidence="1" id="KW-1133">Transmembrane helix</keyword>
<comment type="caution">
    <text evidence="2">The sequence shown here is derived from an EMBL/GenBank/DDBJ whole genome shotgun (WGS) entry which is preliminary data.</text>
</comment>
<dbReference type="EMBL" id="AFME02000325">
    <property type="protein sequence ID" value="EMG09300.1"/>
    <property type="molecule type" value="Genomic_DNA"/>
</dbReference>
<sequence length="208" mass="24579">MVIWNMSEFQYDSAKFTRNLIFRSTAIILLYCAFIVWNFFKVPDENRFDFVKIFGLLSVLLGFLLYRNFSRQLKVLKDAKVELTSNSLKLFNSKGQFLETKLKSVVSIERDVFRSYVRFLIITREDQIPVLNLLEPDRFQAELEKNFGKKVIVQEQSPGFLHPKTLLYFIPSFAAFGALFYKPFHFRMESFIDCKYKCASSCDLFSRR</sequence>
<reference evidence="2 3" key="1">
    <citation type="submission" date="2013-02" db="EMBL/GenBank/DDBJ databases">
        <authorList>
            <person name="Harkins D.M."/>
            <person name="Durkin A.S."/>
            <person name="Brinkac L.M."/>
            <person name="Haft D.H."/>
            <person name="Selengut J.D."/>
            <person name="Sanka R."/>
            <person name="DePew J."/>
            <person name="Purushe J."/>
            <person name="Tulsiani S.M."/>
            <person name="Graham G.C."/>
            <person name="Burns M.-A."/>
            <person name="Dohnt M.F."/>
            <person name="Smythe L.D."/>
            <person name="McKay D.B."/>
            <person name="Craig S.B."/>
            <person name="Vinetz J.M."/>
            <person name="Sutton G.G."/>
            <person name="Nierman W.C."/>
            <person name="Fouts D.E."/>
        </authorList>
    </citation>
    <scope>NUCLEOTIDE SEQUENCE [LARGE SCALE GENOMIC DNA]</scope>
    <source>
        <strain evidence="2 3">LT2186</strain>
    </source>
</reference>
<protein>
    <submittedName>
        <fullName evidence="2">Uncharacterized protein</fullName>
    </submittedName>
</protein>
<dbReference type="AlphaFoldDB" id="M3H9B4"/>
<accession>M3H9B4</accession>
<feature type="transmembrane region" description="Helical" evidence="1">
    <location>
        <begin position="52"/>
        <end position="69"/>
    </location>
</feature>
<dbReference type="Proteomes" id="UP000011776">
    <property type="component" value="Unassembled WGS sequence"/>
</dbReference>